<name>A0ABS6J3Y0_9RHOB</name>
<dbReference type="InterPro" id="IPR011041">
    <property type="entry name" value="Quinoprot_gluc/sorb_DH_b-prop"/>
</dbReference>
<dbReference type="Gene3D" id="2.120.10.30">
    <property type="entry name" value="TolB, C-terminal domain"/>
    <property type="match status" value="1"/>
</dbReference>
<proteinExistence type="predicted"/>
<dbReference type="PANTHER" id="PTHR19328">
    <property type="entry name" value="HEDGEHOG-INTERACTING PROTEIN"/>
    <property type="match status" value="1"/>
</dbReference>
<dbReference type="PANTHER" id="PTHR19328:SF75">
    <property type="entry name" value="ALDOSE SUGAR DEHYDROGENASE YLII"/>
    <property type="match status" value="1"/>
</dbReference>
<reference evidence="3 4" key="1">
    <citation type="submission" date="2021-06" db="EMBL/GenBank/DDBJ databases">
        <title>Rhodobacteraceae bacterium strain HSP-20.</title>
        <authorList>
            <person name="Chen W.-M."/>
        </authorList>
    </citation>
    <scope>NUCLEOTIDE SEQUENCE [LARGE SCALE GENOMIC DNA]</scope>
    <source>
        <strain evidence="3 4">HSP-20</strain>
    </source>
</reference>
<dbReference type="Pfam" id="PF07995">
    <property type="entry name" value="GSDH"/>
    <property type="match status" value="1"/>
</dbReference>
<dbReference type="RefSeq" id="WP_161762583.1">
    <property type="nucleotide sequence ID" value="NZ_JAAATX020000007.1"/>
</dbReference>
<dbReference type="EMBL" id="JAAATX020000007">
    <property type="protein sequence ID" value="MBU9698468.1"/>
    <property type="molecule type" value="Genomic_DNA"/>
</dbReference>
<keyword evidence="1" id="KW-0732">Signal</keyword>
<dbReference type="InterPro" id="IPR012938">
    <property type="entry name" value="Glc/Sorbosone_DH"/>
</dbReference>
<evidence type="ECO:0000259" key="2">
    <source>
        <dbReference type="Pfam" id="PF07995"/>
    </source>
</evidence>
<dbReference type="SUPFAM" id="SSF50952">
    <property type="entry name" value="Soluble quinoprotein glucose dehydrogenase"/>
    <property type="match status" value="1"/>
</dbReference>
<feature type="domain" description="Glucose/Sorbosone dehydrogenase" evidence="2">
    <location>
        <begin position="46"/>
        <end position="365"/>
    </location>
</feature>
<keyword evidence="4" id="KW-1185">Reference proteome</keyword>
<organism evidence="3 4">
    <name type="scientific">Paragemmobacter amnigenus</name>
    <dbReference type="NCBI Taxonomy" id="2852097"/>
    <lineage>
        <taxon>Bacteria</taxon>
        <taxon>Pseudomonadati</taxon>
        <taxon>Pseudomonadota</taxon>
        <taxon>Alphaproteobacteria</taxon>
        <taxon>Rhodobacterales</taxon>
        <taxon>Paracoccaceae</taxon>
        <taxon>Paragemmobacter</taxon>
    </lineage>
</organism>
<evidence type="ECO:0000313" key="4">
    <source>
        <dbReference type="Proteomes" id="UP000731907"/>
    </source>
</evidence>
<feature type="signal peptide" evidence="1">
    <location>
        <begin position="1"/>
        <end position="27"/>
    </location>
</feature>
<dbReference type="Proteomes" id="UP000731907">
    <property type="component" value="Unassembled WGS sequence"/>
</dbReference>
<evidence type="ECO:0000313" key="3">
    <source>
        <dbReference type="EMBL" id="MBU9698468.1"/>
    </source>
</evidence>
<feature type="chain" id="PRO_5047330577" evidence="1">
    <location>
        <begin position="28"/>
        <end position="370"/>
    </location>
</feature>
<gene>
    <name evidence="3" type="ORF">GU927_011485</name>
</gene>
<dbReference type="InterPro" id="IPR011042">
    <property type="entry name" value="6-blade_b-propeller_TolB-like"/>
</dbReference>
<comment type="caution">
    <text evidence="3">The sequence shown here is derived from an EMBL/GenBank/DDBJ whole genome shotgun (WGS) entry which is preliminary data.</text>
</comment>
<evidence type="ECO:0000256" key="1">
    <source>
        <dbReference type="SAM" id="SignalP"/>
    </source>
</evidence>
<protein>
    <submittedName>
        <fullName evidence="3">PQQ-dependent sugar dehydrogenase</fullName>
    </submittedName>
</protein>
<sequence length="370" mass="39186">MKREIRPIRQTVAATVLLAFCGTAALAGAIGTSAGPARIDPVVTGLDEPWAIDFLPDGTPVVTERDGRLLLVQDGKLRPVAGGPAVWAEGQGGLLDVMIPRDFAQSRRIWLTFAIPLDGGGATAAGSGLLSADNTRIEGFTIHWQGQADGGGRHFGSRLVEGTDGSVYFTTGDRGTGPDGHEAQDAARAEGKVIRLSADGKADAASGGAVAGLHSLGHRNPQGAAMDGQGRLWLVEHGAQGGDELNLIRQGRNYGWPVISYGENYGGGQIGEGTQRKGMEQPVHYWVPSIAPSGLMIYDGTMFPEWRGDFFTGSLNSDFISRLDPDSGFAEERIAAPQTGRVRDVVQAPDGSIWFLSVHDGAIYRLSREE</sequence>
<accession>A0ABS6J3Y0</accession>